<dbReference type="GO" id="GO:0004563">
    <property type="term" value="F:beta-N-acetylhexosaminidase activity"/>
    <property type="evidence" value="ECO:0007669"/>
    <property type="project" value="UniProtKB-EC"/>
</dbReference>
<evidence type="ECO:0000256" key="2">
    <source>
        <dbReference type="ARBA" id="ARBA00006285"/>
    </source>
</evidence>
<dbReference type="AlphaFoldDB" id="A0A9P1MWC2"/>
<keyword evidence="5" id="KW-0732">Signal</keyword>
<dbReference type="CDD" id="cd06565">
    <property type="entry name" value="GH20_GcnA-like"/>
    <property type="match status" value="1"/>
</dbReference>
<gene>
    <name evidence="7" type="ORF">CAMP_LOCUS990</name>
</gene>
<feature type="chain" id="PRO_5040166074" description="beta-N-acetylhexosaminidase" evidence="5">
    <location>
        <begin position="25"/>
        <end position="422"/>
    </location>
</feature>
<organism evidence="7 8">
    <name type="scientific">Caenorhabditis angaria</name>
    <dbReference type="NCBI Taxonomy" id="860376"/>
    <lineage>
        <taxon>Eukaryota</taxon>
        <taxon>Metazoa</taxon>
        <taxon>Ecdysozoa</taxon>
        <taxon>Nematoda</taxon>
        <taxon>Chromadorea</taxon>
        <taxon>Rhabditida</taxon>
        <taxon>Rhabditina</taxon>
        <taxon>Rhabditomorpha</taxon>
        <taxon>Rhabditoidea</taxon>
        <taxon>Rhabditidae</taxon>
        <taxon>Peloderinae</taxon>
        <taxon>Caenorhabditis</taxon>
    </lineage>
</organism>
<sequence length="422" mass="49411">MNRKIILSCCIFTVLLLLIYMAATSNSTDDKFSKSQDFSKSEIKNMRRFRDVFVHLDLKGAPPKIDYLEKILGELERYAVDGILIEYEDMFPFWGEIEEIKREDSYSKKAIQRINEIAFERNLEVIPLLQTFGHLEFVLKHSKYQNLSENPFELNTICITEPKSFEILNEMLRQIRLLHPNSTRIHIGSDEAYHIAEDERCLNRMKNEQLMKSDIKLKHISKTALMAKSLGFSEIFAWNDMFDKESEESIKKVNLHKLITPVVWGYSTDVTTPGYFPDGLFDRIYNVFEKYYIASAFKGANGINQQFLNISRYIENHQSYVKLLENHRKSATKMNGIFVTGWSRFAHSSPFCEILPVSIPSLIANLLYINFEPQNKREIWRLLKEKLKCHIPHMVKGIQSERVLENCDFEGIEVFRTFSIKK</sequence>
<name>A0A9P1MWC2_9PELO</name>
<dbReference type="OrthoDB" id="10023921at2759"/>
<dbReference type="Gene3D" id="3.20.20.80">
    <property type="entry name" value="Glycosidases"/>
    <property type="match status" value="1"/>
</dbReference>
<dbReference type="EC" id="3.2.1.52" evidence="3"/>
<dbReference type="EMBL" id="CANHGI010000001">
    <property type="protein sequence ID" value="CAI5438353.1"/>
    <property type="molecule type" value="Genomic_DNA"/>
</dbReference>
<protein>
    <recommendedName>
        <fullName evidence="3">beta-N-acetylhexosaminidase</fullName>
        <ecNumber evidence="3">3.2.1.52</ecNumber>
    </recommendedName>
</protein>
<dbReference type="SUPFAM" id="SSF51445">
    <property type="entry name" value="(Trans)glycosidases"/>
    <property type="match status" value="1"/>
</dbReference>
<evidence type="ECO:0000313" key="7">
    <source>
        <dbReference type="EMBL" id="CAI5438353.1"/>
    </source>
</evidence>
<dbReference type="GO" id="GO:0005975">
    <property type="term" value="P:carbohydrate metabolic process"/>
    <property type="evidence" value="ECO:0007669"/>
    <property type="project" value="InterPro"/>
</dbReference>
<feature type="signal peptide" evidence="5">
    <location>
        <begin position="1"/>
        <end position="24"/>
    </location>
</feature>
<accession>A0A9P1MWC2</accession>
<dbReference type="InterPro" id="IPR017853">
    <property type="entry name" value="GH"/>
</dbReference>
<keyword evidence="4" id="KW-0378">Hydrolase</keyword>
<dbReference type="Pfam" id="PF00728">
    <property type="entry name" value="Glyco_hydro_20"/>
    <property type="match status" value="1"/>
</dbReference>
<dbReference type="PANTHER" id="PTHR21040">
    <property type="entry name" value="BCDNA.GH04120"/>
    <property type="match status" value="1"/>
</dbReference>
<proteinExistence type="inferred from homology"/>
<reference evidence="7" key="1">
    <citation type="submission" date="2022-11" db="EMBL/GenBank/DDBJ databases">
        <authorList>
            <person name="Kikuchi T."/>
        </authorList>
    </citation>
    <scope>NUCLEOTIDE SEQUENCE</scope>
    <source>
        <strain evidence="7">PS1010</strain>
    </source>
</reference>
<evidence type="ECO:0000259" key="6">
    <source>
        <dbReference type="Pfam" id="PF00728"/>
    </source>
</evidence>
<evidence type="ECO:0000256" key="5">
    <source>
        <dbReference type="SAM" id="SignalP"/>
    </source>
</evidence>
<comment type="catalytic activity">
    <reaction evidence="1">
        <text>Hydrolysis of terminal non-reducing N-acetyl-D-hexosamine residues in N-acetyl-beta-D-hexosaminides.</text>
        <dbReference type="EC" id="3.2.1.52"/>
    </reaction>
</comment>
<dbReference type="PANTHER" id="PTHR21040:SF12">
    <property type="entry name" value="BETA-N-ACETYLHEXOSAMINIDASE"/>
    <property type="match status" value="1"/>
</dbReference>
<evidence type="ECO:0000256" key="3">
    <source>
        <dbReference type="ARBA" id="ARBA00012663"/>
    </source>
</evidence>
<feature type="domain" description="Glycoside hydrolase family 20 catalytic" evidence="6">
    <location>
        <begin position="101"/>
        <end position="346"/>
    </location>
</feature>
<dbReference type="Proteomes" id="UP001152747">
    <property type="component" value="Unassembled WGS sequence"/>
</dbReference>
<dbReference type="InterPro" id="IPR015883">
    <property type="entry name" value="Glyco_hydro_20_cat"/>
</dbReference>
<comment type="similarity">
    <text evidence="2">Belongs to the glycosyl hydrolase 20 family.</text>
</comment>
<evidence type="ECO:0000313" key="8">
    <source>
        <dbReference type="Proteomes" id="UP001152747"/>
    </source>
</evidence>
<keyword evidence="8" id="KW-1185">Reference proteome</keyword>
<evidence type="ECO:0000256" key="4">
    <source>
        <dbReference type="ARBA" id="ARBA00022801"/>
    </source>
</evidence>
<comment type="caution">
    <text evidence="7">The sequence shown here is derived from an EMBL/GenBank/DDBJ whole genome shotgun (WGS) entry which is preliminary data.</text>
</comment>
<dbReference type="InterPro" id="IPR038901">
    <property type="entry name" value="HEXDC-like"/>
</dbReference>
<evidence type="ECO:0000256" key="1">
    <source>
        <dbReference type="ARBA" id="ARBA00001231"/>
    </source>
</evidence>